<feature type="non-terminal residue" evidence="1">
    <location>
        <position position="109"/>
    </location>
</feature>
<accession>A0AAD6BPV3</accession>
<dbReference type="EMBL" id="JAPTMU010000002">
    <property type="protein sequence ID" value="KAJ4947813.1"/>
    <property type="molecule type" value="Genomic_DNA"/>
</dbReference>
<dbReference type="Proteomes" id="UP001219934">
    <property type="component" value="Unassembled WGS sequence"/>
</dbReference>
<reference evidence="1" key="1">
    <citation type="submission" date="2022-11" db="EMBL/GenBank/DDBJ databases">
        <title>Chromosome-level genome of Pogonophryne albipinna.</title>
        <authorList>
            <person name="Jo E."/>
        </authorList>
    </citation>
    <scope>NUCLEOTIDE SEQUENCE</scope>
    <source>
        <strain evidence="1">SGF0006</strain>
        <tissue evidence="1">Muscle</tissue>
    </source>
</reference>
<comment type="caution">
    <text evidence="1">The sequence shown here is derived from an EMBL/GenBank/DDBJ whole genome shotgun (WGS) entry which is preliminary data.</text>
</comment>
<proteinExistence type="predicted"/>
<evidence type="ECO:0000313" key="2">
    <source>
        <dbReference type="Proteomes" id="UP001219934"/>
    </source>
</evidence>
<keyword evidence="2" id="KW-1185">Reference proteome</keyword>
<name>A0AAD6BPV3_9TELE</name>
<organism evidence="1 2">
    <name type="scientific">Pogonophryne albipinna</name>
    <dbReference type="NCBI Taxonomy" id="1090488"/>
    <lineage>
        <taxon>Eukaryota</taxon>
        <taxon>Metazoa</taxon>
        <taxon>Chordata</taxon>
        <taxon>Craniata</taxon>
        <taxon>Vertebrata</taxon>
        <taxon>Euteleostomi</taxon>
        <taxon>Actinopterygii</taxon>
        <taxon>Neopterygii</taxon>
        <taxon>Teleostei</taxon>
        <taxon>Neoteleostei</taxon>
        <taxon>Acanthomorphata</taxon>
        <taxon>Eupercaria</taxon>
        <taxon>Perciformes</taxon>
        <taxon>Notothenioidei</taxon>
        <taxon>Pogonophryne</taxon>
    </lineage>
</organism>
<protein>
    <submittedName>
        <fullName evidence="1">Uncharacterized protein</fullName>
    </submittedName>
</protein>
<dbReference type="AlphaFoldDB" id="A0AAD6BPV3"/>
<sequence>MSTSDEADGLRPRYGSVLDGVERLTAEEMDERRQANMAYEYLCHLEEAKRFFMFMTLLLLPKHTTSQKSDSGRFSGSSMWGTPEEGWLLEEECWECVSQLRGMMGMPLT</sequence>
<gene>
    <name evidence="1" type="ORF">JOQ06_009845</name>
</gene>
<evidence type="ECO:0000313" key="1">
    <source>
        <dbReference type="EMBL" id="KAJ4947813.1"/>
    </source>
</evidence>